<sequence length="525" mass="60059">MNSGSNSSNNSITSGQFQCKKCKRIIDGSITARSLHRKLYHQAKMVVGKSGTSDSREYPIVRDDDGIGYVVCGNHCSKRIRVDRFHYHYKQYTSEQPTQRQSTPQQTGTLTSTTAGDGDMTNSAPIATGSTNVTNEEGIIVDNTSKLVFCRNRCNNIDYQFVEAWSVYEHIITKHQSLAHLLTGWNTSRVADMLHSMGVKEGDEAAMYFEKIGKDALPRISVGELPQDGYGCKECPYFCVSGDTRRIHKYRQHSSMINVRPEEMFYQCKVQRLSAGSPYFKVLTDNSEVQQINQELNHRNPVLQQGLQRYIQQHRNILAHYSSQQLGSQAEVHERRAISRFHEIMHWESIVKKLLHAEDTTDARGKLSEWASVTDETDEWSLCVHQVVKYYMQTIDKSTRGPDYYLERRMVMSAKFEEIPTRGLTALMPQSQDLYEKHYSRFLIMVIRASISDGVFGGRAAQLMSENQFKYIKALMELLAEAGYPKEQENITYEILQAMQQVNESLLMTNEVGQLGIWPARVYMI</sequence>
<keyword evidence="3" id="KW-1185">Reference proteome</keyword>
<name>A0A8H7RB24_9FUNG</name>
<evidence type="ECO:0000313" key="2">
    <source>
        <dbReference type="EMBL" id="KAG2207866.1"/>
    </source>
</evidence>
<organism evidence="2 3">
    <name type="scientific">Circinella minor</name>
    <dbReference type="NCBI Taxonomy" id="1195481"/>
    <lineage>
        <taxon>Eukaryota</taxon>
        <taxon>Fungi</taxon>
        <taxon>Fungi incertae sedis</taxon>
        <taxon>Mucoromycota</taxon>
        <taxon>Mucoromycotina</taxon>
        <taxon>Mucoromycetes</taxon>
        <taxon>Mucorales</taxon>
        <taxon>Lichtheimiaceae</taxon>
        <taxon>Circinella</taxon>
    </lineage>
</organism>
<comment type="caution">
    <text evidence="2">The sequence shown here is derived from an EMBL/GenBank/DDBJ whole genome shotgun (WGS) entry which is preliminary data.</text>
</comment>
<feature type="non-terminal residue" evidence="2">
    <location>
        <position position="1"/>
    </location>
</feature>
<accession>A0A8H7RB24</accession>
<gene>
    <name evidence="2" type="ORF">INT45_007297</name>
</gene>
<evidence type="ECO:0000313" key="3">
    <source>
        <dbReference type="Proteomes" id="UP000646827"/>
    </source>
</evidence>
<dbReference type="Proteomes" id="UP000646827">
    <property type="component" value="Unassembled WGS sequence"/>
</dbReference>
<feature type="region of interest" description="Disordered" evidence="1">
    <location>
        <begin position="93"/>
        <end position="130"/>
    </location>
</feature>
<feature type="compositionally biased region" description="Polar residues" evidence="1">
    <location>
        <begin position="120"/>
        <end position="130"/>
    </location>
</feature>
<proteinExistence type="predicted"/>
<dbReference type="EMBL" id="JAEPRB010001095">
    <property type="protein sequence ID" value="KAG2207866.1"/>
    <property type="molecule type" value="Genomic_DNA"/>
</dbReference>
<dbReference type="AlphaFoldDB" id="A0A8H7RB24"/>
<dbReference type="OrthoDB" id="2299929at2759"/>
<evidence type="ECO:0000256" key="1">
    <source>
        <dbReference type="SAM" id="MobiDB-lite"/>
    </source>
</evidence>
<protein>
    <submittedName>
        <fullName evidence="2">Uncharacterized protein</fullName>
    </submittedName>
</protein>
<feature type="compositionally biased region" description="Low complexity" evidence="1">
    <location>
        <begin position="93"/>
        <end position="114"/>
    </location>
</feature>
<reference evidence="2 3" key="1">
    <citation type="submission" date="2020-12" db="EMBL/GenBank/DDBJ databases">
        <title>Metabolic potential, ecology and presence of endohyphal bacteria is reflected in genomic diversity of Mucoromycotina.</title>
        <authorList>
            <person name="Muszewska A."/>
            <person name="Okrasinska A."/>
            <person name="Steczkiewicz K."/>
            <person name="Drgas O."/>
            <person name="Orlowska M."/>
            <person name="Perlinska-Lenart U."/>
            <person name="Aleksandrzak-Piekarczyk T."/>
            <person name="Szatraj K."/>
            <person name="Zielenkiewicz U."/>
            <person name="Pilsyk S."/>
            <person name="Malc E."/>
            <person name="Mieczkowski P."/>
            <person name="Kruszewska J.S."/>
            <person name="Biernat P."/>
            <person name="Pawlowska J."/>
        </authorList>
    </citation>
    <scope>NUCLEOTIDE SEQUENCE [LARGE SCALE GENOMIC DNA]</scope>
    <source>
        <strain evidence="2 3">CBS 142.35</strain>
    </source>
</reference>